<proteinExistence type="predicted"/>
<dbReference type="Proteomes" id="UP000054223">
    <property type="component" value="Unassembled WGS sequence"/>
</dbReference>
<evidence type="ECO:0000259" key="1">
    <source>
        <dbReference type="Pfam" id="PF20142"/>
    </source>
</evidence>
<protein>
    <recommendedName>
        <fullName evidence="1">L,D-transpeptidase scaffold domain-containing protein</fullName>
    </recommendedName>
</protein>
<comment type="caution">
    <text evidence="2">The sequence shown here is derived from an EMBL/GenBank/DDBJ whole genome shotgun (WGS) entry which is preliminary data.</text>
</comment>
<name>A0A9X0HKS0_SOLP1</name>
<feature type="domain" description="L,D-transpeptidase scaffold" evidence="1">
    <location>
        <begin position="21"/>
        <end position="163"/>
    </location>
</feature>
<reference evidence="2 3" key="1">
    <citation type="submission" date="2015-11" db="EMBL/GenBank/DDBJ databases">
        <title>Solirubrum puertoriconensis gen. nov. an environmental bacteria isolated in Puerto Rico.</title>
        <authorList>
            <person name="Cuebas-Irizarry M.F."/>
            <person name="Montalvo-Rodriguez R."/>
        </authorList>
    </citation>
    <scope>NUCLEOTIDE SEQUENCE [LARGE SCALE GENOMIC DNA]</scope>
    <source>
        <strain evidence="2 3">MC1A</strain>
    </source>
</reference>
<dbReference type="EMBL" id="LNAL01000007">
    <property type="protein sequence ID" value="KUG07753.1"/>
    <property type="molecule type" value="Genomic_DNA"/>
</dbReference>
<evidence type="ECO:0000313" key="2">
    <source>
        <dbReference type="EMBL" id="KUG07753.1"/>
    </source>
</evidence>
<evidence type="ECO:0000313" key="3">
    <source>
        <dbReference type="Proteomes" id="UP000054223"/>
    </source>
</evidence>
<keyword evidence="3" id="KW-1185">Reference proteome</keyword>
<organism evidence="2 3">
    <name type="scientific">Solirubrum puertoriconensis</name>
    <dbReference type="NCBI Taxonomy" id="1751427"/>
    <lineage>
        <taxon>Bacteria</taxon>
        <taxon>Pseudomonadati</taxon>
        <taxon>Bacteroidota</taxon>
        <taxon>Cytophagia</taxon>
        <taxon>Cytophagales</taxon>
    </lineage>
</organism>
<gene>
    <name evidence="2" type="ORF">ASU33_15675</name>
</gene>
<dbReference type="AlphaFoldDB" id="A0A9X0HKS0"/>
<sequence length="164" mass="17952">MQQAIKQDTVLLRSSIATAPVNKLYNTFGYQPIWTDSLGNASLAQAAVGLLKRAPEFGLISNDYLTARLCELVASHTASTTNGEDRYTATERRIQLDLRLTVAMLSFITHLHSGRLEPYTTQPLEKWAANGFDAAGIVAKSVANPTAMVQTILAVQPQSRSYVR</sequence>
<dbReference type="InterPro" id="IPR045380">
    <property type="entry name" value="LD_TPept_scaffold_dom"/>
</dbReference>
<accession>A0A9X0HKS0</accession>
<dbReference type="Pfam" id="PF20142">
    <property type="entry name" value="Scaffold"/>
    <property type="match status" value="1"/>
</dbReference>